<reference evidence="3 4" key="1">
    <citation type="submission" date="2023-03" db="EMBL/GenBank/DDBJ databases">
        <title>MT1 and MT2 Draft Genomes of Novel Species.</title>
        <authorList>
            <person name="Venkateswaran K."/>
        </authorList>
    </citation>
    <scope>NUCLEOTIDE SEQUENCE [LARGE SCALE GENOMIC DNA]</scope>
    <source>
        <strain evidence="3 4">IF8SW-P5</strain>
    </source>
</reference>
<dbReference type="PANTHER" id="PTHR12110">
    <property type="entry name" value="HYDROXYPYRUVATE ISOMERASE"/>
    <property type="match status" value="1"/>
</dbReference>
<dbReference type="Pfam" id="PF01261">
    <property type="entry name" value="AP_endonuc_2"/>
    <property type="match status" value="1"/>
</dbReference>
<feature type="domain" description="Xylose isomerase-like TIM barrel" evidence="2">
    <location>
        <begin position="30"/>
        <end position="272"/>
    </location>
</feature>
<evidence type="ECO:0000256" key="1">
    <source>
        <dbReference type="ARBA" id="ARBA00023277"/>
    </source>
</evidence>
<keyword evidence="3" id="KW-0413">Isomerase</keyword>
<keyword evidence="4" id="KW-1185">Reference proteome</keyword>
<name>A0ABW9GI59_9MICO</name>
<keyword evidence="1" id="KW-0119">Carbohydrate metabolism</keyword>
<dbReference type="PANTHER" id="PTHR12110:SF41">
    <property type="entry name" value="INOSOSE DEHYDRATASE"/>
    <property type="match status" value="1"/>
</dbReference>
<protein>
    <submittedName>
        <fullName evidence="3">Sugar phosphate isomerase/epimerase</fullName>
    </submittedName>
</protein>
<dbReference type="SUPFAM" id="SSF51658">
    <property type="entry name" value="Xylose isomerase-like"/>
    <property type="match status" value="1"/>
</dbReference>
<accession>A0ABW9GI59</accession>
<dbReference type="Gene3D" id="3.20.20.150">
    <property type="entry name" value="Divalent-metal-dependent TIM barrel enzymes"/>
    <property type="match status" value="1"/>
</dbReference>
<gene>
    <name evidence="3" type="ORF">P5G46_08460</name>
</gene>
<evidence type="ECO:0000259" key="2">
    <source>
        <dbReference type="Pfam" id="PF01261"/>
    </source>
</evidence>
<dbReference type="RefSeq" id="WP_239279175.1">
    <property type="nucleotide sequence ID" value="NZ_JAROCE010000002.1"/>
</dbReference>
<dbReference type="EMBL" id="JAROCE010000002">
    <property type="protein sequence ID" value="MFM2720535.1"/>
    <property type="molecule type" value="Genomic_DNA"/>
</dbReference>
<dbReference type="InterPro" id="IPR036237">
    <property type="entry name" value="Xyl_isomerase-like_sf"/>
</dbReference>
<sequence>MSTSSPLPEASVQLYTLASEFSSDMSGSLDKLAALGLRNVEAFAFVDRPDEIRAALDASGLTSPTGHAPLLSDELWTPDGSIPTPAPEVVFEAAATIGIQTVIDPFVAPERWLTEEGVADIAERLNRAADMAATFGLSVGYHNHAQEFLADFDGQSAYERFVALTDDRVQLELDLFWALTGGQDVPALVAALGDRLTAVHVKDGVAPASNPWAPGAGEMSSATLDQRHAGTGEVPLAEALRAGSGIRYAVIEYDRAPGEVFADIAASLAFLREGGFVA</sequence>
<dbReference type="InterPro" id="IPR050312">
    <property type="entry name" value="IolE/XylAMocC-like"/>
</dbReference>
<proteinExistence type="predicted"/>
<dbReference type="InterPro" id="IPR013022">
    <property type="entry name" value="Xyl_isomerase-like_TIM-brl"/>
</dbReference>
<dbReference type="Proteomes" id="UP001630303">
    <property type="component" value="Unassembled WGS sequence"/>
</dbReference>
<dbReference type="GO" id="GO:0016853">
    <property type="term" value="F:isomerase activity"/>
    <property type="evidence" value="ECO:0007669"/>
    <property type="project" value="UniProtKB-KW"/>
</dbReference>
<evidence type="ECO:0000313" key="4">
    <source>
        <dbReference type="Proteomes" id="UP001630303"/>
    </source>
</evidence>
<organism evidence="3 4">
    <name type="scientific">Microbacterium mcarthurae</name>
    <dbReference type="NCBI Taxonomy" id="3035918"/>
    <lineage>
        <taxon>Bacteria</taxon>
        <taxon>Bacillati</taxon>
        <taxon>Actinomycetota</taxon>
        <taxon>Actinomycetes</taxon>
        <taxon>Micrococcales</taxon>
        <taxon>Microbacteriaceae</taxon>
        <taxon>Microbacterium</taxon>
    </lineage>
</organism>
<evidence type="ECO:0000313" key="3">
    <source>
        <dbReference type="EMBL" id="MFM2720535.1"/>
    </source>
</evidence>
<comment type="caution">
    <text evidence="3">The sequence shown here is derived from an EMBL/GenBank/DDBJ whole genome shotgun (WGS) entry which is preliminary data.</text>
</comment>